<name>A0A380G1E9_9STAP</name>
<dbReference type="RefSeq" id="WP_103296929.1">
    <property type="nucleotide sequence ID" value="NZ_PPQT01000001.1"/>
</dbReference>
<evidence type="ECO:0000313" key="9">
    <source>
        <dbReference type="Proteomes" id="UP000254047"/>
    </source>
</evidence>
<dbReference type="OrthoDB" id="9803598at2"/>
<comment type="similarity">
    <text evidence="2">Belongs to the isochorismate synthase family.</text>
</comment>
<dbReference type="PANTHER" id="PTHR42839">
    <property type="entry name" value="ISOCHORISMATE SYNTHASE ENTC"/>
    <property type="match status" value="1"/>
</dbReference>
<dbReference type="InterPro" id="IPR004561">
    <property type="entry name" value="IsoChor_synthase"/>
</dbReference>
<dbReference type="GO" id="GO:0008909">
    <property type="term" value="F:isochorismate synthase activity"/>
    <property type="evidence" value="ECO:0007669"/>
    <property type="project" value="UniProtKB-EC"/>
</dbReference>
<reference evidence="7 9" key="1">
    <citation type="submission" date="2018-06" db="EMBL/GenBank/DDBJ databases">
        <authorList>
            <consortium name="Pathogen Informatics"/>
            <person name="Doyle S."/>
        </authorList>
    </citation>
    <scope>NUCLEOTIDE SEQUENCE [LARGE SCALE GENOMIC DNA]</scope>
    <source>
        <strain evidence="7 9">NCTC13830</strain>
    </source>
</reference>
<accession>A0A380G1E9</accession>
<evidence type="ECO:0000256" key="4">
    <source>
        <dbReference type="ARBA" id="ARBA00023235"/>
    </source>
</evidence>
<gene>
    <name evidence="7" type="primary">entC</name>
    <name evidence="8" type="ORF">BJR09_03985</name>
    <name evidence="7" type="ORF">NCTC13830_01988</name>
</gene>
<evidence type="ECO:0000256" key="3">
    <source>
        <dbReference type="ARBA" id="ARBA00012824"/>
    </source>
</evidence>
<dbReference type="Gene3D" id="3.60.120.10">
    <property type="entry name" value="Anthranilate synthase"/>
    <property type="match status" value="1"/>
</dbReference>
<feature type="domain" description="Chorismate-utilising enzyme C-terminal" evidence="6">
    <location>
        <begin position="189"/>
        <end position="439"/>
    </location>
</feature>
<evidence type="ECO:0000313" key="10">
    <source>
        <dbReference type="Proteomes" id="UP000297598"/>
    </source>
</evidence>
<dbReference type="InterPro" id="IPR015890">
    <property type="entry name" value="Chorismate_C"/>
</dbReference>
<dbReference type="SUPFAM" id="SSF56322">
    <property type="entry name" value="ADC synthase"/>
    <property type="match status" value="1"/>
</dbReference>
<evidence type="ECO:0000313" key="7">
    <source>
        <dbReference type="EMBL" id="SUM44582.1"/>
    </source>
</evidence>
<evidence type="ECO:0000256" key="5">
    <source>
        <dbReference type="ARBA" id="ARBA00041564"/>
    </source>
</evidence>
<dbReference type="PANTHER" id="PTHR42839:SF1">
    <property type="entry name" value="ISOCHORISMATE SYNTHASE MENF"/>
    <property type="match status" value="1"/>
</dbReference>
<dbReference type="Proteomes" id="UP000297598">
    <property type="component" value="Unassembled WGS sequence"/>
</dbReference>
<sequence>MAANLKEDEIIESIYESNKNWISVEVILNRTLPPTALFQLTEDQAGDRFYLRLNDNQSSFFGYHAVQRFKNNFENKQSIFREWEKFKKDVELIHLETSKHHLKVVGGFQFSSHKSDDEWREYGINHFVVPKVLISNVDNQTLLTYTVERENFDMAQFKEIIDYFENAEVHEPDVNDAMGNITRMEDIYKDEWQELVSDAIAQLDEDKKIVLARRRLIKFDKTISIPYVLKRALENEKNSYIFILESNQSVFFSQTPEQLLKVDEGVLSTKAVAGTIKRTHNEDVDKQNVKAFLEDKKNLGEHRFVVRSILHDIEPFVDEVEYNQTPNILKNDHMYHLYTEIKGKLKSNSYIGLIDELHPTPALGGYPKDEALKFIEENEFGTRGLYGAPVGYIDMDDDCEFIVAIRSMLIKEKQTTLFAGCGIVKDSNPESELAETAVKFSPMMNALGVVDKNES</sequence>
<dbReference type="Pfam" id="PF00425">
    <property type="entry name" value="Chorismate_bind"/>
    <property type="match status" value="1"/>
</dbReference>
<comment type="catalytic activity">
    <reaction evidence="1">
        <text>chorismate = isochorismate</text>
        <dbReference type="Rhea" id="RHEA:18985"/>
        <dbReference type="ChEBI" id="CHEBI:29748"/>
        <dbReference type="ChEBI" id="CHEBI:29780"/>
        <dbReference type="EC" id="5.4.4.2"/>
    </reaction>
</comment>
<keyword evidence="10" id="KW-1185">Reference proteome</keyword>
<evidence type="ECO:0000313" key="8">
    <source>
        <dbReference type="EMBL" id="TGE18537.1"/>
    </source>
</evidence>
<dbReference type="EMBL" id="SRLS01000004">
    <property type="protein sequence ID" value="TGE18537.1"/>
    <property type="molecule type" value="Genomic_DNA"/>
</dbReference>
<dbReference type="InterPro" id="IPR005801">
    <property type="entry name" value="ADC_synthase"/>
</dbReference>
<keyword evidence="4 7" id="KW-0413">Isomerase</keyword>
<protein>
    <recommendedName>
        <fullName evidence="3">isochorismate synthase</fullName>
        <ecNumber evidence="3">5.4.4.2</ecNumber>
    </recommendedName>
    <alternativeName>
        <fullName evidence="5">Isochorismate mutase</fullName>
    </alternativeName>
</protein>
<evidence type="ECO:0000256" key="2">
    <source>
        <dbReference type="ARBA" id="ARBA00005297"/>
    </source>
</evidence>
<dbReference type="EC" id="5.4.4.2" evidence="3"/>
<dbReference type="NCBIfam" id="TIGR00543">
    <property type="entry name" value="isochor_syn"/>
    <property type="match status" value="1"/>
</dbReference>
<evidence type="ECO:0000256" key="1">
    <source>
        <dbReference type="ARBA" id="ARBA00000799"/>
    </source>
</evidence>
<dbReference type="GO" id="GO:0009697">
    <property type="term" value="P:salicylic acid biosynthetic process"/>
    <property type="evidence" value="ECO:0007669"/>
    <property type="project" value="TreeGrafter"/>
</dbReference>
<reference evidence="8 10" key="2">
    <citation type="submission" date="2019-04" db="EMBL/GenBank/DDBJ databases">
        <title>Genomic characterization of Staphylococcus petrasii strains.</title>
        <authorList>
            <person name="Vrbovska V."/>
            <person name="Kovarovic V."/>
            <person name="Maslanova I."/>
            <person name="Indrakova A."/>
            <person name="Petras P."/>
            <person name="Sedo O."/>
            <person name="Svec P."/>
            <person name="Fisarova L."/>
            <person name="Sedlacek I."/>
            <person name="Doskar J."/>
            <person name="Pantucek R."/>
        </authorList>
    </citation>
    <scope>NUCLEOTIDE SEQUENCE [LARGE SCALE GENOMIC DNA]</scope>
    <source>
        <strain evidence="8 10">P5404</strain>
    </source>
</reference>
<proteinExistence type="inferred from homology"/>
<dbReference type="EMBL" id="UHDO01000001">
    <property type="protein sequence ID" value="SUM44582.1"/>
    <property type="molecule type" value="Genomic_DNA"/>
</dbReference>
<dbReference type="AlphaFoldDB" id="A0A380G1E9"/>
<evidence type="ECO:0000259" key="6">
    <source>
        <dbReference type="Pfam" id="PF00425"/>
    </source>
</evidence>
<organism evidence="7 9">
    <name type="scientific">Staphylococcus petrasii</name>
    <dbReference type="NCBI Taxonomy" id="1276936"/>
    <lineage>
        <taxon>Bacteria</taxon>
        <taxon>Bacillati</taxon>
        <taxon>Bacillota</taxon>
        <taxon>Bacilli</taxon>
        <taxon>Bacillales</taxon>
        <taxon>Staphylococcaceae</taxon>
        <taxon>Staphylococcus</taxon>
    </lineage>
</organism>
<dbReference type="Proteomes" id="UP000254047">
    <property type="component" value="Unassembled WGS sequence"/>
</dbReference>